<dbReference type="Gene3D" id="3.40.50.1110">
    <property type="entry name" value="SGNH hydrolase"/>
    <property type="match status" value="1"/>
</dbReference>
<dbReference type="InterPro" id="IPR036514">
    <property type="entry name" value="SGNH_hydro_sf"/>
</dbReference>
<dbReference type="Proteomes" id="UP000029736">
    <property type="component" value="Unassembled WGS sequence"/>
</dbReference>
<name>A0A098S1Z5_9BACT</name>
<dbReference type="STRING" id="1524460.IX84_23530"/>
<gene>
    <name evidence="2" type="ORF">IX84_23530</name>
</gene>
<dbReference type="GO" id="GO:0016788">
    <property type="term" value="F:hydrolase activity, acting on ester bonds"/>
    <property type="evidence" value="ECO:0007669"/>
    <property type="project" value="UniProtKB-ARBA"/>
</dbReference>
<dbReference type="OrthoDB" id="158267at2"/>
<evidence type="ECO:0000313" key="3">
    <source>
        <dbReference type="Proteomes" id="UP000029736"/>
    </source>
</evidence>
<dbReference type="RefSeq" id="WP_044226163.1">
    <property type="nucleotide sequence ID" value="NZ_JBKAGJ010000002.1"/>
</dbReference>
<dbReference type="AlphaFoldDB" id="A0A098S1Z5"/>
<dbReference type="Pfam" id="PF13472">
    <property type="entry name" value="Lipase_GDSL_2"/>
    <property type="match status" value="1"/>
</dbReference>
<protein>
    <recommendedName>
        <fullName evidence="1">SGNH hydrolase-type esterase domain-containing protein</fullName>
    </recommendedName>
</protein>
<dbReference type="CDD" id="cd01832">
    <property type="entry name" value="SGNH_hydrolase_like_1"/>
    <property type="match status" value="1"/>
</dbReference>
<dbReference type="SUPFAM" id="SSF52266">
    <property type="entry name" value="SGNH hydrolase"/>
    <property type="match status" value="1"/>
</dbReference>
<dbReference type="EMBL" id="JPOS01000082">
    <property type="protein sequence ID" value="KGE86111.1"/>
    <property type="molecule type" value="Genomic_DNA"/>
</dbReference>
<reference evidence="2 3" key="1">
    <citation type="journal article" date="2014" name="Int. J. Syst. Evol. Microbiol.">
        <title>Phaeodactylibacter xiamenensis gen. nov., sp. nov., a member of the family Saprospiraceae isolated from the marine alga Phaeodactylum tricornutum.</title>
        <authorList>
            <person name="Chen Z.Jr."/>
            <person name="Lei X."/>
            <person name="Lai Q."/>
            <person name="Li Y."/>
            <person name="Zhang B."/>
            <person name="Zhang J."/>
            <person name="Zhang H."/>
            <person name="Yang L."/>
            <person name="Zheng W."/>
            <person name="Tian Y."/>
            <person name="Yu Z."/>
            <person name="Xu H.Jr."/>
            <person name="Zheng T."/>
        </authorList>
    </citation>
    <scope>NUCLEOTIDE SEQUENCE [LARGE SCALE GENOMIC DNA]</scope>
    <source>
        <strain evidence="2 3">KD52</strain>
    </source>
</reference>
<dbReference type="InterPro" id="IPR013830">
    <property type="entry name" value="SGNH_hydro"/>
</dbReference>
<sequence>MERIYFGVLITVMFFLGACSSDTDITSDGKKHSGGENTSGIDTLYYLALGDSYTIGASVEPQGRFPVQLTARLNAVHQDSVFIKSPDIIAKSGWTSSDLLDAAEHAQSLNRPYDLITLLIGVNNQYQRLPFVTFERDLEDLLHFAIEAAAGDTSRLVLVSVPDYAYTPFGQNFGEPAQISSEIDKYNGYLEQQAQLYGIPFINVTPMSREGLQNPDLLAEDGLHPSAKMYTGWVNLMFRDVEKALSLQ</sequence>
<comment type="caution">
    <text evidence="2">The sequence shown here is derived from an EMBL/GenBank/DDBJ whole genome shotgun (WGS) entry which is preliminary data.</text>
</comment>
<feature type="domain" description="SGNH hydrolase-type esterase" evidence="1">
    <location>
        <begin position="48"/>
        <end position="230"/>
    </location>
</feature>
<accession>A0A098S1Z5</accession>
<dbReference type="PROSITE" id="PS51257">
    <property type="entry name" value="PROKAR_LIPOPROTEIN"/>
    <property type="match status" value="1"/>
</dbReference>
<proteinExistence type="predicted"/>
<evidence type="ECO:0000313" key="2">
    <source>
        <dbReference type="EMBL" id="KGE86111.1"/>
    </source>
</evidence>
<organism evidence="2 3">
    <name type="scientific">Phaeodactylibacter xiamenensis</name>
    <dbReference type="NCBI Taxonomy" id="1524460"/>
    <lineage>
        <taxon>Bacteria</taxon>
        <taxon>Pseudomonadati</taxon>
        <taxon>Bacteroidota</taxon>
        <taxon>Saprospiria</taxon>
        <taxon>Saprospirales</taxon>
        <taxon>Haliscomenobacteraceae</taxon>
        <taxon>Phaeodactylibacter</taxon>
    </lineage>
</organism>
<evidence type="ECO:0000259" key="1">
    <source>
        <dbReference type="Pfam" id="PF13472"/>
    </source>
</evidence>
<keyword evidence="3" id="KW-1185">Reference proteome</keyword>